<protein>
    <submittedName>
        <fullName evidence="1">Uncharacterized protein</fullName>
    </submittedName>
</protein>
<dbReference type="AlphaFoldDB" id="A0A7R9HN04"/>
<gene>
    <name evidence="1" type="ORF">TMSB3V08_LOCUS5100</name>
</gene>
<dbReference type="EMBL" id="OB793698">
    <property type="protein sequence ID" value="CAD7428288.1"/>
    <property type="molecule type" value="Genomic_DNA"/>
</dbReference>
<proteinExistence type="predicted"/>
<evidence type="ECO:0000313" key="1">
    <source>
        <dbReference type="EMBL" id="CAD7428288.1"/>
    </source>
</evidence>
<reference evidence="1" key="1">
    <citation type="submission" date="2020-11" db="EMBL/GenBank/DDBJ databases">
        <authorList>
            <person name="Tran Van P."/>
        </authorList>
    </citation>
    <scope>NUCLEOTIDE SEQUENCE</scope>
</reference>
<sequence>MSMGIETERTTTLTKITNPNTHSDRRCYICGEEKRPMPHALQLALGDAEHNTEKRLVISVWSFKRSRGPCVEPPGTVSWGTFLKFGRFQQHDFTVRRGEDGRQHSWLNLLDCDNAAFLACADGKVTLEYLQEMHDAHSDLAFCSEKSVPPTRKPEKLLTALVDKTSYIIHYRHLKLPVANKGVLGKLKEETKRLIIAEYVGLRPKLDSFKVQGGKEILMECGLTIVTPDEIVYTKNQSTNTVKHDEYPRKISDKADPRFDDQFGRSNGRCIRLVLTANTGKIDVLKQRDNLNQKTDSDRFV</sequence>
<accession>A0A7R9HN04</accession>
<organism evidence="1">
    <name type="scientific">Timema monikensis</name>
    <dbReference type="NCBI Taxonomy" id="170555"/>
    <lineage>
        <taxon>Eukaryota</taxon>
        <taxon>Metazoa</taxon>
        <taxon>Ecdysozoa</taxon>
        <taxon>Arthropoda</taxon>
        <taxon>Hexapoda</taxon>
        <taxon>Insecta</taxon>
        <taxon>Pterygota</taxon>
        <taxon>Neoptera</taxon>
        <taxon>Polyneoptera</taxon>
        <taxon>Phasmatodea</taxon>
        <taxon>Timematodea</taxon>
        <taxon>Timematoidea</taxon>
        <taxon>Timematidae</taxon>
        <taxon>Timema</taxon>
    </lineage>
</organism>
<name>A0A7R9HN04_9NEOP</name>